<protein>
    <submittedName>
        <fullName evidence="1">Uncharacterized protein</fullName>
    </submittedName>
</protein>
<name>A0ACB7X0A8_9ERIC</name>
<sequence>MGARNNFSKDHGSELVSLFVDNLPDAMDIGWLRQIFDGFGKVMDVFIPYKKSLRSNMKFGFVHFKCRDEALRAIQKWDGELIRNHKIHVKFARFNSPRANSDKKSHIKDAVSTRGKENPTFSPNFEDASRPSFAAVVKGMNASPSMISVKTSEGSVGEGGDWLSRSIVAMLPSRRSIESIRDAFISEGVFDIQIRSMGGNHVVLTFPSIEDMKFMIESPQVNWLEEENDLTDNLEIEVDTKTSKDDVEVSGNKVDTFAFANKGDQAKMSTPLGINQFTESSINEEECNETSQAEGNSFMDGAGLIFLSFPVKMWCRLSMRHQASSVFMMLRWILCSLVLPSLLLMSRFR</sequence>
<reference evidence="1 2" key="1">
    <citation type="journal article" date="2021" name="Hortic Res">
        <title>High-quality reference genome and annotation aids understanding of berry development for evergreen blueberry (Vaccinium darrowii).</title>
        <authorList>
            <person name="Yu J."/>
            <person name="Hulse-Kemp A.M."/>
            <person name="Babiker E."/>
            <person name="Staton M."/>
        </authorList>
    </citation>
    <scope>NUCLEOTIDE SEQUENCE [LARGE SCALE GENOMIC DNA]</scope>
    <source>
        <strain evidence="2">cv. NJ 8807/NJ 8810</strain>
        <tissue evidence="1">Young leaf</tissue>
    </source>
</reference>
<dbReference type="Proteomes" id="UP000828048">
    <property type="component" value="Chromosome 2"/>
</dbReference>
<comment type="caution">
    <text evidence="1">The sequence shown here is derived from an EMBL/GenBank/DDBJ whole genome shotgun (WGS) entry which is preliminary data.</text>
</comment>
<dbReference type="EMBL" id="CM037152">
    <property type="protein sequence ID" value="KAH7834159.1"/>
    <property type="molecule type" value="Genomic_DNA"/>
</dbReference>
<evidence type="ECO:0000313" key="2">
    <source>
        <dbReference type="Proteomes" id="UP000828048"/>
    </source>
</evidence>
<evidence type="ECO:0000313" key="1">
    <source>
        <dbReference type="EMBL" id="KAH7834159.1"/>
    </source>
</evidence>
<accession>A0ACB7X0A8</accession>
<keyword evidence="2" id="KW-1185">Reference proteome</keyword>
<gene>
    <name evidence="1" type="ORF">Vadar_013253</name>
</gene>
<organism evidence="1 2">
    <name type="scientific">Vaccinium darrowii</name>
    <dbReference type="NCBI Taxonomy" id="229202"/>
    <lineage>
        <taxon>Eukaryota</taxon>
        <taxon>Viridiplantae</taxon>
        <taxon>Streptophyta</taxon>
        <taxon>Embryophyta</taxon>
        <taxon>Tracheophyta</taxon>
        <taxon>Spermatophyta</taxon>
        <taxon>Magnoliopsida</taxon>
        <taxon>eudicotyledons</taxon>
        <taxon>Gunneridae</taxon>
        <taxon>Pentapetalae</taxon>
        <taxon>asterids</taxon>
        <taxon>Ericales</taxon>
        <taxon>Ericaceae</taxon>
        <taxon>Vaccinioideae</taxon>
        <taxon>Vaccinieae</taxon>
        <taxon>Vaccinium</taxon>
    </lineage>
</organism>
<proteinExistence type="predicted"/>